<organism evidence="2 3">
    <name type="scientific">Fusarium proliferatum (strain ET1)</name>
    <name type="common">Orchid endophyte fungus</name>
    <dbReference type="NCBI Taxonomy" id="1227346"/>
    <lineage>
        <taxon>Eukaryota</taxon>
        <taxon>Fungi</taxon>
        <taxon>Dikarya</taxon>
        <taxon>Ascomycota</taxon>
        <taxon>Pezizomycotina</taxon>
        <taxon>Sordariomycetes</taxon>
        <taxon>Hypocreomycetidae</taxon>
        <taxon>Hypocreales</taxon>
        <taxon>Nectriaceae</taxon>
        <taxon>Fusarium</taxon>
        <taxon>Fusarium fujikuroi species complex</taxon>
    </lineage>
</organism>
<dbReference type="VEuPathDB" id="FungiDB:FPRO_11572"/>
<dbReference type="EMBL" id="FJOF01000010">
    <property type="protein sequence ID" value="CZR46125.1"/>
    <property type="molecule type" value="Genomic_DNA"/>
</dbReference>
<sequence>MPQLFVPNTDQEDNFSFDHTPSYLFRLYTPNSAGSTDISHVASPAWVEGSSQKDAKGFDCDMDLLQLPSDQAAKRLSAHLEWKCQYRSPCNLMSWSSSLLFLLQYGLFRHTTDFERPALSDIHLIMIDTRNFPRQTFLRDLDAMNNFERHCSQLDARRKGRLGHWYFGEYLTQGNLDIHGKCSQVSIQQLIDCRLFELCPDLNKPYNNWGKWPMSVRSIRGQLEFSKAVSQKKLRIAMAMAQVGVTDQFVVPFSLMLLALHGTQPDKHIVVDSFRAMFTKIELSLGDVKYDLRSGQMVELDLFEELMESVMTRPPDSALAEIKERMERLLSN</sequence>
<dbReference type="GeneID" id="42056441"/>
<dbReference type="Pfam" id="PF24494">
    <property type="entry name" value="DUF7587"/>
    <property type="match status" value="1"/>
</dbReference>
<accession>A0A1L7W0E9</accession>
<evidence type="ECO:0000259" key="1">
    <source>
        <dbReference type="Pfam" id="PF24494"/>
    </source>
</evidence>
<evidence type="ECO:0000313" key="3">
    <source>
        <dbReference type="Proteomes" id="UP000183971"/>
    </source>
</evidence>
<evidence type="ECO:0000313" key="2">
    <source>
        <dbReference type="EMBL" id="CZR46125.1"/>
    </source>
</evidence>
<reference evidence="3" key="1">
    <citation type="journal article" date="2016" name="Genome Biol. Evol.">
        <title>Comparative 'omics' of the Fusarium fujikuroi species complex highlights differences in genetic potential and metabolite synthesis.</title>
        <authorList>
            <person name="Niehaus E.-M."/>
            <person name="Muensterkoetter M."/>
            <person name="Proctor R.H."/>
            <person name="Brown D.W."/>
            <person name="Sharon A."/>
            <person name="Idan Y."/>
            <person name="Oren-Young L."/>
            <person name="Sieber C.M."/>
            <person name="Novak O."/>
            <person name="Pencik A."/>
            <person name="Tarkowska D."/>
            <person name="Hromadova K."/>
            <person name="Freeman S."/>
            <person name="Maymon M."/>
            <person name="Elazar M."/>
            <person name="Youssef S.A."/>
            <person name="El-Shabrawy E.S.M."/>
            <person name="Shalaby A.B.A."/>
            <person name="Houterman P."/>
            <person name="Brock N.L."/>
            <person name="Burkhardt I."/>
            <person name="Tsavkelova E.A."/>
            <person name="Dickschat J.S."/>
            <person name="Galuszka P."/>
            <person name="Gueldener U."/>
            <person name="Tudzynski B."/>
        </authorList>
    </citation>
    <scope>NUCLEOTIDE SEQUENCE [LARGE SCALE GENOMIC DNA]</scope>
    <source>
        <strain evidence="3">ET1</strain>
    </source>
</reference>
<feature type="domain" description="DUF7587" evidence="1">
    <location>
        <begin position="20"/>
        <end position="158"/>
    </location>
</feature>
<protein>
    <recommendedName>
        <fullName evidence="1">DUF7587 domain-containing protein</fullName>
    </recommendedName>
</protein>
<dbReference type="InterPro" id="IPR056009">
    <property type="entry name" value="DUF7587"/>
</dbReference>
<proteinExistence type="predicted"/>
<comment type="caution">
    <text evidence="2">The sequence shown here is derived from an EMBL/GenBank/DDBJ whole genome shotgun (WGS) entry which is preliminary data.</text>
</comment>
<gene>
    <name evidence="2" type="ORF">FPRO_11572</name>
</gene>
<dbReference type="RefSeq" id="XP_031086659.1">
    <property type="nucleotide sequence ID" value="XM_031221063.1"/>
</dbReference>
<dbReference type="AlphaFoldDB" id="A0A1L7W0E9"/>
<name>A0A1L7W0E9_FUSPR</name>
<dbReference type="Proteomes" id="UP000183971">
    <property type="component" value="Unassembled WGS sequence"/>
</dbReference>
<keyword evidence="3" id="KW-1185">Reference proteome</keyword>